<feature type="compositionally biased region" description="Basic and acidic residues" evidence="1">
    <location>
        <begin position="58"/>
        <end position="71"/>
    </location>
</feature>
<gene>
    <name evidence="2" type="ORF">DWB77_05486</name>
</gene>
<name>A0A387HQ38_9ACTN</name>
<evidence type="ECO:0000256" key="1">
    <source>
        <dbReference type="SAM" id="MobiDB-lite"/>
    </source>
</evidence>
<organism evidence="2 3">
    <name type="scientific">Streptomyces hundungensis</name>
    <dbReference type="NCBI Taxonomy" id="1077946"/>
    <lineage>
        <taxon>Bacteria</taxon>
        <taxon>Bacillati</taxon>
        <taxon>Actinomycetota</taxon>
        <taxon>Actinomycetes</taxon>
        <taxon>Kitasatosporales</taxon>
        <taxon>Streptomycetaceae</taxon>
        <taxon>Streptomyces</taxon>
    </lineage>
</organism>
<dbReference type="OrthoDB" id="4246243at2"/>
<dbReference type="KEGG" id="shun:DWB77_05486"/>
<protein>
    <submittedName>
        <fullName evidence="2">Uncharacterized protein</fullName>
    </submittedName>
</protein>
<dbReference type="Proteomes" id="UP000271554">
    <property type="component" value="Chromosome"/>
</dbReference>
<feature type="region of interest" description="Disordered" evidence="1">
    <location>
        <begin position="48"/>
        <end position="71"/>
    </location>
</feature>
<dbReference type="EMBL" id="CP032698">
    <property type="protein sequence ID" value="AYG83290.1"/>
    <property type="molecule type" value="Genomic_DNA"/>
</dbReference>
<sequence>MTDPRTYPQPAIELAGFVDDYLYGCTPAAGCGVCTALSAELSEARKAKQHGKAYDAAAEIRNHPHPSRGEP</sequence>
<evidence type="ECO:0000313" key="2">
    <source>
        <dbReference type="EMBL" id="AYG83290.1"/>
    </source>
</evidence>
<reference evidence="2 3" key="1">
    <citation type="submission" date="2018-10" db="EMBL/GenBank/DDBJ databases">
        <title>Relationship between Morphology and Antimicrobial Activity in Streptomyces.</title>
        <authorList>
            <person name="Kang H.J."/>
            <person name="Kim S.B."/>
        </authorList>
    </citation>
    <scope>NUCLEOTIDE SEQUENCE [LARGE SCALE GENOMIC DNA]</scope>
    <source>
        <strain evidence="2 3">BH38</strain>
    </source>
</reference>
<proteinExistence type="predicted"/>
<dbReference type="AlphaFoldDB" id="A0A387HQ38"/>
<accession>A0A387HQ38</accession>
<evidence type="ECO:0000313" key="3">
    <source>
        <dbReference type="Proteomes" id="UP000271554"/>
    </source>
</evidence>
<keyword evidence="3" id="KW-1185">Reference proteome</keyword>
<dbReference type="RefSeq" id="WP_120723977.1">
    <property type="nucleotide sequence ID" value="NZ_CP032698.1"/>
</dbReference>